<evidence type="ECO:0000256" key="1">
    <source>
        <dbReference type="SAM" id="MobiDB-lite"/>
    </source>
</evidence>
<feature type="compositionally biased region" description="Basic and acidic residues" evidence="1">
    <location>
        <begin position="35"/>
        <end position="44"/>
    </location>
</feature>
<protein>
    <submittedName>
        <fullName evidence="2">Transcription initiation factor TFIID subunit 1</fullName>
    </submittedName>
</protein>
<sequence length="196" mass="21764">LQLGPFIATFANKTEAELEIRNGRLVAANSDIAENGEKSGYEDEKSMEDDESNDFYSQLPPSVVIPGTDTIDDEPANQSSSELQKLERTDSDDIADSMEKCEVKEQNSMEVDNDDVEISFEGPSHMEEDDDTDAFGEITFWSPGYVDVDLSSYGKSATPRKSENDELAKAEFMHRRTGTFFETSHCVSVCVFDNVG</sequence>
<feature type="region of interest" description="Disordered" evidence="1">
    <location>
        <begin position="28"/>
        <end position="94"/>
    </location>
</feature>
<proteinExistence type="predicted"/>
<organism evidence="2">
    <name type="scientific">Gongylonema pulchrum</name>
    <dbReference type="NCBI Taxonomy" id="637853"/>
    <lineage>
        <taxon>Eukaryota</taxon>
        <taxon>Metazoa</taxon>
        <taxon>Ecdysozoa</taxon>
        <taxon>Nematoda</taxon>
        <taxon>Chromadorea</taxon>
        <taxon>Rhabditida</taxon>
        <taxon>Spirurina</taxon>
        <taxon>Spiruromorpha</taxon>
        <taxon>Spiruroidea</taxon>
        <taxon>Gongylonematidae</taxon>
        <taxon>Gongylonema</taxon>
    </lineage>
</organism>
<dbReference type="AlphaFoldDB" id="A0A183EEE7"/>
<accession>A0A183EEE7</accession>
<name>A0A183EEE7_9BILA</name>
<reference evidence="2" key="1">
    <citation type="submission" date="2016-06" db="UniProtKB">
        <authorList>
            <consortium name="WormBaseParasite"/>
        </authorList>
    </citation>
    <scope>IDENTIFICATION</scope>
</reference>
<dbReference type="WBParaSite" id="GPUH_0001936301-mRNA-1">
    <property type="protein sequence ID" value="GPUH_0001936301-mRNA-1"/>
    <property type="gene ID" value="GPUH_0001936301"/>
</dbReference>
<evidence type="ECO:0000313" key="2">
    <source>
        <dbReference type="WBParaSite" id="GPUH_0001936301-mRNA-1"/>
    </source>
</evidence>
<feature type="compositionally biased region" description="Basic and acidic residues" evidence="1">
    <location>
        <begin position="84"/>
        <end position="94"/>
    </location>
</feature>